<dbReference type="CDD" id="cd11660">
    <property type="entry name" value="SANT_TRF"/>
    <property type="match status" value="1"/>
</dbReference>
<comment type="catalytic activity">
    <reaction evidence="1">
        <text>Transfers a segment of a (1-&gt;4)-alpha-D-glucan to a new position in an acceptor, which may be glucose or a (1-&gt;4)-alpha-D-glucan.</text>
        <dbReference type="EC" id="2.4.1.25"/>
    </reaction>
</comment>
<evidence type="ECO:0000256" key="8">
    <source>
        <dbReference type="ARBA" id="ARBA00031423"/>
    </source>
</evidence>
<accession>A0A3L6FU52</accession>
<dbReference type="InterPro" id="IPR003385">
    <property type="entry name" value="Glyco_hydro_77"/>
</dbReference>
<dbReference type="GO" id="GO:0004134">
    <property type="term" value="F:4-alpha-glucanotransferase activity"/>
    <property type="evidence" value="ECO:0007669"/>
    <property type="project" value="UniProtKB-EC"/>
</dbReference>
<feature type="domain" description="Myb-like" evidence="11">
    <location>
        <begin position="410"/>
        <end position="465"/>
    </location>
</feature>
<reference evidence="13" key="1">
    <citation type="journal article" date="2018" name="Nat. Genet.">
        <title>Extensive intraspecific gene order and gene structural variations between Mo17 and other maize genomes.</title>
        <authorList>
            <person name="Sun S."/>
            <person name="Zhou Y."/>
            <person name="Chen J."/>
            <person name="Shi J."/>
            <person name="Zhao H."/>
            <person name="Zhao H."/>
            <person name="Song W."/>
            <person name="Zhang M."/>
            <person name="Cui Y."/>
            <person name="Dong X."/>
            <person name="Liu H."/>
            <person name="Ma X."/>
            <person name="Jiao Y."/>
            <person name="Wang B."/>
            <person name="Wei X."/>
            <person name="Stein J.C."/>
            <person name="Glaubitz J.C."/>
            <person name="Lu F."/>
            <person name="Yu G."/>
            <person name="Liang C."/>
            <person name="Fengler K."/>
            <person name="Li B."/>
            <person name="Rafalski A."/>
            <person name="Schnable P.S."/>
            <person name="Ware D.H."/>
            <person name="Buckler E.S."/>
            <person name="Lai J."/>
        </authorList>
    </citation>
    <scope>NUCLEOTIDE SEQUENCE [LARGE SCALE GENOMIC DNA]</scope>
    <source>
        <tissue evidence="13">Seedling</tissue>
    </source>
</reference>
<dbReference type="EMBL" id="NCVQ01000003">
    <property type="protein sequence ID" value="PWZ36780.1"/>
    <property type="molecule type" value="Genomic_DNA"/>
</dbReference>
<proteinExistence type="inferred from homology"/>
<evidence type="ECO:0000256" key="4">
    <source>
        <dbReference type="ARBA" id="ARBA00022676"/>
    </source>
</evidence>
<dbReference type="InterPro" id="IPR001005">
    <property type="entry name" value="SANT/Myb"/>
</dbReference>
<comment type="caution">
    <text evidence="13">The sequence shown here is derived from an EMBL/GenBank/DDBJ whole genome shotgun (WGS) entry which is preliminary data.</text>
</comment>
<dbReference type="PANTHER" id="PTHR46993">
    <property type="entry name" value="MYB TRANSCRIPTION FACTOR"/>
    <property type="match status" value="1"/>
</dbReference>
<keyword evidence="5 13" id="KW-0808">Transferase</keyword>
<dbReference type="InterPro" id="IPR017853">
    <property type="entry name" value="GH"/>
</dbReference>
<dbReference type="EC" id="2.4.1.25" evidence="3"/>
<feature type="region of interest" description="Disordered" evidence="10">
    <location>
        <begin position="1"/>
        <end position="37"/>
    </location>
</feature>
<evidence type="ECO:0000256" key="6">
    <source>
        <dbReference type="ARBA" id="ARBA00023125"/>
    </source>
</evidence>
<dbReference type="Proteomes" id="UP000251960">
    <property type="component" value="Chromosome 2"/>
</dbReference>
<dbReference type="GO" id="GO:0005975">
    <property type="term" value="P:carbohydrate metabolic process"/>
    <property type="evidence" value="ECO:0007669"/>
    <property type="project" value="InterPro"/>
</dbReference>
<name>A0A3L6FU52_MAIZE</name>
<dbReference type="ExpressionAtlas" id="A0A3L6FU52">
    <property type="expression patterns" value="baseline and differential"/>
</dbReference>
<evidence type="ECO:0000256" key="3">
    <source>
        <dbReference type="ARBA" id="ARBA00012560"/>
    </source>
</evidence>
<dbReference type="InterPro" id="IPR017930">
    <property type="entry name" value="Myb_dom"/>
</dbReference>
<keyword evidence="4" id="KW-0328">Glycosyltransferase</keyword>
<evidence type="ECO:0000256" key="9">
    <source>
        <dbReference type="ARBA" id="ARBA00031501"/>
    </source>
</evidence>
<keyword evidence="6" id="KW-0238">DNA-binding</keyword>
<evidence type="ECO:0000259" key="11">
    <source>
        <dbReference type="PROSITE" id="PS50090"/>
    </source>
</evidence>
<protein>
    <recommendedName>
        <fullName evidence="3">4-alpha-glucanotransferase</fullName>
        <ecNumber evidence="3">2.4.1.25</ecNumber>
    </recommendedName>
    <alternativeName>
        <fullName evidence="8">Amylomaltase</fullName>
    </alternativeName>
    <alternativeName>
        <fullName evidence="9">Disproportionating enzyme</fullName>
    </alternativeName>
</protein>
<gene>
    <name evidence="13" type="primary">DPE1_0</name>
    <name evidence="13" type="ORF">Zm00014a_037481</name>
</gene>
<comment type="similarity">
    <text evidence="2">Belongs to the disproportionating enzyme family.</text>
</comment>
<dbReference type="GO" id="GO:0003677">
    <property type="term" value="F:DNA binding"/>
    <property type="evidence" value="ECO:0007669"/>
    <property type="project" value="UniProtKB-KW"/>
</dbReference>
<dbReference type="Gene3D" id="3.20.20.80">
    <property type="entry name" value="Glycosidases"/>
    <property type="match status" value="1"/>
</dbReference>
<evidence type="ECO:0000256" key="7">
    <source>
        <dbReference type="ARBA" id="ARBA00023277"/>
    </source>
</evidence>
<feature type="domain" description="HTH myb-type" evidence="12">
    <location>
        <begin position="422"/>
        <end position="467"/>
    </location>
</feature>
<keyword evidence="7" id="KW-0119">Carbohydrate metabolism</keyword>
<evidence type="ECO:0000256" key="5">
    <source>
        <dbReference type="ARBA" id="ARBA00022679"/>
    </source>
</evidence>
<dbReference type="SUPFAM" id="SSF46689">
    <property type="entry name" value="Homeodomain-like"/>
    <property type="match status" value="1"/>
</dbReference>
<organism evidence="13">
    <name type="scientific">Zea mays</name>
    <name type="common">Maize</name>
    <dbReference type="NCBI Taxonomy" id="4577"/>
    <lineage>
        <taxon>Eukaryota</taxon>
        <taxon>Viridiplantae</taxon>
        <taxon>Streptophyta</taxon>
        <taxon>Embryophyta</taxon>
        <taxon>Tracheophyta</taxon>
        <taxon>Spermatophyta</taxon>
        <taxon>Magnoliopsida</taxon>
        <taxon>Liliopsida</taxon>
        <taxon>Poales</taxon>
        <taxon>Poaceae</taxon>
        <taxon>PACMAD clade</taxon>
        <taxon>Panicoideae</taxon>
        <taxon>Andropogonodae</taxon>
        <taxon>Andropogoneae</taxon>
        <taxon>Tripsacinae</taxon>
        <taxon>Zea</taxon>
    </lineage>
</organism>
<evidence type="ECO:0000256" key="1">
    <source>
        <dbReference type="ARBA" id="ARBA00000439"/>
    </source>
</evidence>
<dbReference type="AlphaFoldDB" id="A0A3L6FU52"/>
<dbReference type="Pfam" id="PF00249">
    <property type="entry name" value="Myb_DNA-binding"/>
    <property type="match status" value="1"/>
</dbReference>
<evidence type="ECO:0000256" key="2">
    <source>
        <dbReference type="ARBA" id="ARBA00005684"/>
    </source>
</evidence>
<dbReference type="Pfam" id="PF02446">
    <property type="entry name" value="Glyco_hydro_77"/>
    <property type="match status" value="1"/>
</dbReference>
<dbReference type="PROSITE" id="PS50090">
    <property type="entry name" value="MYB_LIKE"/>
    <property type="match status" value="1"/>
</dbReference>
<dbReference type="InterPro" id="IPR009057">
    <property type="entry name" value="Homeodomain-like_sf"/>
</dbReference>
<dbReference type="SUPFAM" id="SSF51445">
    <property type="entry name" value="(Trans)glycosidases"/>
    <property type="match status" value="1"/>
</dbReference>
<dbReference type="PANTHER" id="PTHR46993:SF13">
    <property type="entry name" value="TRF-LIKE 5"/>
    <property type="match status" value="1"/>
</dbReference>
<dbReference type="SMART" id="SM00717">
    <property type="entry name" value="SANT"/>
    <property type="match status" value="1"/>
</dbReference>
<dbReference type="Gene3D" id="1.10.246.220">
    <property type="match status" value="1"/>
</dbReference>
<evidence type="ECO:0000256" key="10">
    <source>
        <dbReference type="SAM" id="MobiDB-lite"/>
    </source>
</evidence>
<evidence type="ECO:0000313" key="13">
    <source>
        <dbReference type="EMBL" id="PWZ36780.1"/>
    </source>
</evidence>
<dbReference type="PROSITE" id="PS51294">
    <property type="entry name" value="HTH_MYB"/>
    <property type="match status" value="1"/>
</dbReference>
<evidence type="ECO:0000259" key="12">
    <source>
        <dbReference type="PROSITE" id="PS51294"/>
    </source>
</evidence>
<sequence>MMQQLRHSRAWQMAPPLTSAVRQAKEGPPGGRASAKRGWAWPRAKTLTFGESHGRALLPLHIVSTPSRTLALNATIAADEASSPSVPVLPTGSMTDGPHVSGGGNDLRVQFGCLRQQRCHERDIEGCCDFAGSEVVALTESIVKPLVDVLKELGKRVPDSLVKTHVEDDGFTINLESWAIFDKCILLTYTFMAQQFLFQRQWQQIRKYAQKLGIYIMGDMLTYVGYHSADVWANTHLYIEFNDRGFVNHWGPIINTKMSPAGEEKTHEILDNLEEPTSSANLISTPVVEKVFFELKTSCTDLHSVVGDLLPAAKAVVDNILDARMEKGVSLKAEEVRGQRTTCGTAGPCALNDKDRGPSIGKPRSLMNWNPTAQTFQWEESGLECSESSLRRPPLPIVPVSPLAPREKKNGRRKARRWCLLEEETLRKGVEQYGRGNWKEILDNNPDVFICRTPVDLKDKWKNMIIR</sequence>